<dbReference type="EMBL" id="JBHSOE010000094">
    <property type="protein sequence ID" value="MFC5660368.1"/>
    <property type="molecule type" value="Genomic_DNA"/>
</dbReference>
<dbReference type="SUPFAM" id="SSF52172">
    <property type="entry name" value="CheY-like"/>
    <property type="match status" value="1"/>
</dbReference>
<dbReference type="SUPFAM" id="SSF52540">
    <property type="entry name" value="P-loop containing nucleoside triphosphate hydrolases"/>
    <property type="match status" value="1"/>
</dbReference>
<dbReference type="InterPro" id="IPR025669">
    <property type="entry name" value="AAA_dom"/>
</dbReference>
<dbReference type="Gene3D" id="3.40.50.2300">
    <property type="match status" value="1"/>
</dbReference>
<dbReference type="Gene3D" id="3.40.50.300">
    <property type="entry name" value="P-loop containing nucleotide triphosphate hydrolases"/>
    <property type="match status" value="1"/>
</dbReference>
<evidence type="ECO:0000313" key="6">
    <source>
        <dbReference type="EMBL" id="MFC5660368.1"/>
    </source>
</evidence>
<dbReference type="Pfam" id="PF13614">
    <property type="entry name" value="AAA_31"/>
    <property type="match status" value="1"/>
</dbReference>
<evidence type="ECO:0000259" key="5">
    <source>
        <dbReference type="PROSITE" id="PS50110"/>
    </source>
</evidence>
<reference evidence="7" key="1">
    <citation type="journal article" date="2019" name="Int. J. Syst. Evol. Microbiol.">
        <title>The Global Catalogue of Microorganisms (GCM) 10K type strain sequencing project: providing services to taxonomists for standard genome sequencing and annotation.</title>
        <authorList>
            <consortium name="The Broad Institute Genomics Platform"/>
            <consortium name="The Broad Institute Genome Sequencing Center for Infectious Disease"/>
            <person name="Wu L."/>
            <person name="Ma J."/>
        </authorList>
    </citation>
    <scope>NUCLEOTIDE SEQUENCE [LARGE SCALE GENOMIC DNA]</scope>
    <source>
        <strain evidence="7">KCTC 5701</strain>
    </source>
</reference>
<gene>
    <name evidence="6" type="ORF">ACFP3J_33495</name>
</gene>
<name>A0ABW0WRL5_STRNO</name>
<keyword evidence="1" id="KW-0547">Nucleotide-binding</keyword>
<feature type="domain" description="Response regulatory" evidence="5">
    <location>
        <begin position="4"/>
        <end position="127"/>
    </location>
</feature>
<comment type="caution">
    <text evidence="6">The sequence shown here is derived from an EMBL/GenBank/DDBJ whole genome shotgun (WGS) entry which is preliminary data.</text>
</comment>
<dbReference type="PANTHER" id="PTHR43384:SF6">
    <property type="entry name" value="SEPTUM SITE-DETERMINING PROTEIN MIND HOMOLOG, CHLOROPLASTIC"/>
    <property type="match status" value="1"/>
</dbReference>
<accession>A0ABW0WRL5</accession>
<feature type="region of interest" description="Disordered" evidence="4">
    <location>
        <begin position="392"/>
        <end position="411"/>
    </location>
</feature>
<keyword evidence="7" id="KW-1185">Reference proteome</keyword>
<keyword evidence="2" id="KW-0067">ATP-binding</keyword>
<sequence>MPTRILPAGADPDAVRSLTTLLSQLPDAEPQPPVTDSTQLVDTLARLAAESVEELPEIVVVHERIGPVPALELIREVALRFPAAGVVLVTSDASPGLFAAAMDSGARGLVGLPLSYEELAGRVQAVAQWSAGVRRHLGHGAEAPAGAGGTVVTVSGAKGGVGATLTAVQLALAAQASGRATALVDLDLQSGDIASYLDVQFRRSVADLAAITDISPRVLADAVFRHDTGLALLLAPAEGERGEEVTERATRQMVGALRSRYEAVVVDCGAQLSGAGAAAVETADTALLVTTPDVIAVRAAKRTVRMWDRLQIRKAEETTVVVNRHTRTTEIQPALVQRITGTALARTAVPAAFRELQGVVDAGRLHELDGRSTVKQALWALAAELGLAKAGEQPAHRGTGRATVGFRRRKE</sequence>
<dbReference type="Proteomes" id="UP001596065">
    <property type="component" value="Unassembled WGS sequence"/>
</dbReference>
<dbReference type="InterPro" id="IPR050625">
    <property type="entry name" value="ParA/MinD_ATPase"/>
</dbReference>
<comment type="caution">
    <text evidence="3">Lacks conserved residue(s) required for the propagation of feature annotation.</text>
</comment>
<dbReference type="InterPro" id="IPR001789">
    <property type="entry name" value="Sig_transdc_resp-reg_receiver"/>
</dbReference>
<dbReference type="RefSeq" id="WP_344348428.1">
    <property type="nucleotide sequence ID" value="NZ_BAAASM010000015.1"/>
</dbReference>
<evidence type="ECO:0000256" key="4">
    <source>
        <dbReference type="SAM" id="MobiDB-lite"/>
    </source>
</evidence>
<evidence type="ECO:0000256" key="3">
    <source>
        <dbReference type="PROSITE-ProRule" id="PRU00169"/>
    </source>
</evidence>
<evidence type="ECO:0000256" key="1">
    <source>
        <dbReference type="ARBA" id="ARBA00022741"/>
    </source>
</evidence>
<dbReference type="PROSITE" id="PS50110">
    <property type="entry name" value="RESPONSE_REGULATORY"/>
    <property type="match status" value="1"/>
</dbReference>
<dbReference type="PANTHER" id="PTHR43384">
    <property type="entry name" value="SEPTUM SITE-DETERMINING PROTEIN MIND HOMOLOG, CHLOROPLASTIC-RELATED"/>
    <property type="match status" value="1"/>
</dbReference>
<dbReference type="InterPro" id="IPR011006">
    <property type="entry name" value="CheY-like_superfamily"/>
</dbReference>
<organism evidence="6 7">
    <name type="scientific">Streptomyces nogalater</name>
    <dbReference type="NCBI Taxonomy" id="38314"/>
    <lineage>
        <taxon>Bacteria</taxon>
        <taxon>Bacillati</taxon>
        <taxon>Actinomycetota</taxon>
        <taxon>Actinomycetes</taxon>
        <taxon>Kitasatosporales</taxon>
        <taxon>Streptomycetaceae</taxon>
        <taxon>Streptomyces</taxon>
    </lineage>
</organism>
<dbReference type="InterPro" id="IPR027417">
    <property type="entry name" value="P-loop_NTPase"/>
</dbReference>
<evidence type="ECO:0000256" key="2">
    <source>
        <dbReference type="ARBA" id="ARBA00022840"/>
    </source>
</evidence>
<proteinExistence type="predicted"/>
<evidence type="ECO:0000313" key="7">
    <source>
        <dbReference type="Proteomes" id="UP001596065"/>
    </source>
</evidence>
<protein>
    <submittedName>
        <fullName evidence="6">CpaE family protein</fullName>
    </submittedName>
</protein>